<dbReference type="Pfam" id="PF05686">
    <property type="entry name" value="Glyco_transf_90"/>
    <property type="match status" value="1"/>
</dbReference>
<sequence>MGDRRLLKARQRRQLRHWTLFFGTCLAIFCFLFVFRSPSDGSSSKRSSSPSIARPPPEILENLSLTEDQCDAAFPGLTKEIDDVVSKGPFTVKQSGDLGPLQGRIKDGQIYILHAQRKSDLSQEMVNSRTAALHQLHRAITTSPTRLPDTIFTLNIQDQPFGTAWTYSRPASPAHKSSDPNARSFLMPHFSFWAWKLPFVGSVARASRAITAIESAFSGPGKWNQKIPKAVWRGTTWFNSIQAPRLRQQLVAAAKNKPWADVQPLEWSGSGSNATNALAIEDFCRYKYVVHTEGVSYSGRFQFLQMCASVVLTPPLHWLQHTTHLVKPLFSSSLDLQDRKRGGGAGRWDARKKKSSSSKKKKSAQKVMATASWEPSSRTKDTWPVQYGPEEANIVFVAPDWSDLEDVVAWLEANPRVAEGIARRQRDLFFGGGYFSPAAEGCYWRALVRGWAQMARTDGEDWDQKEGITFEAFSLTNGD</sequence>
<dbReference type="SMART" id="SM00672">
    <property type="entry name" value="CAP10"/>
    <property type="match status" value="1"/>
</dbReference>
<keyword evidence="2" id="KW-1133">Transmembrane helix</keyword>
<feature type="region of interest" description="Disordered" evidence="1">
    <location>
        <begin position="337"/>
        <end position="384"/>
    </location>
</feature>
<evidence type="ECO:0000256" key="1">
    <source>
        <dbReference type="SAM" id="MobiDB-lite"/>
    </source>
</evidence>
<dbReference type="Proteomes" id="UP001285441">
    <property type="component" value="Unassembled WGS sequence"/>
</dbReference>
<keyword evidence="2" id="KW-0812">Transmembrane</keyword>
<dbReference type="AlphaFoldDB" id="A0AAE0NGX7"/>
<dbReference type="InterPro" id="IPR006598">
    <property type="entry name" value="CAP10"/>
</dbReference>
<evidence type="ECO:0000313" key="4">
    <source>
        <dbReference type="EMBL" id="KAK3381274.1"/>
    </source>
</evidence>
<feature type="transmembrane region" description="Helical" evidence="2">
    <location>
        <begin position="20"/>
        <end position="38"/>
    </location>
</feature>
<dbReference type="PANTHER" id="PTHR12203:SF63">
    <property type="entry name" value="GLYCOSYL TRANSFERASE CAP10 DOMAIN-CONTAINING PROTEIN"/>
    <property type="match status" value="1"/>
</dbReference>
<keyword evidence="4" id="KW-0808">Transferase</keyword>
<keyword evidence="5" id="KW-1185">Reference proteome</keyword>
<dbReference type="EMBL" id="JAULSW010000005">
    <property type="protein sequence ID" value="KAK3381274.1"/>
    <property type="molecule type" value="Genomic_DNA"/>
</dbReference>
<evidence type="ECO:0000259" key="3">
    <source>
        <dbReference type="SMART" id="SM00672"/>
    </source>
</evidence>
<evidence type="ECO:0000313" key="5">
    <source>
        <dbReference type="Proteomes" id="UP001285441"/>
    </source>
</evidence>
<feature type="compositionally biased region" description="Basic residues" evidence="1">
    <location>
        <begin position="350"/>
        <end position="364"/>
    </location>
</feature>
<name>A0AAE0NGX7_9PEZI</name>
<keyword evidence="2" id="KW-0472">Membrane</keyword>
<comment type="caution">
    <text evidence="4">The sequence shown here is derived from an EMBL/GenBank/DDBJ whole genome shotgun (WGS) entry which is preliminary data.</text>
</comment>
<reference evidence="4" key="2">
    <citation type="submission" date="2023-06" db="EMBL/GenBank/DDBJ databases">
        <authorList>
            <consortium name="Lawrence Berkeley National Laboratory"/>
            <person name="Haridas S."/>
            <person name="Hensen N."/>
            <person name="Bonometti L."/>
            <person name="Westerberg I."/>
            <person name="Brannstrom I.O."/>
            <person name="Guillou S."/>
            <person name="Cros-Aarteil S."/>
            <person name="Calhoun S."/>
            <person name="Kuo A."/>
            <person name="Mondo S."/>
            <person name="Pangilinan J."/>
            <person name="Riley R."/>
            <person name="LaButti K."/>
            <person name="Andreopoulos B."/>
            <person name="Lipzen A."/>
            <person name="Chen C."/>
            <person name="Yanf M."/>
            <person name="Daum C."/>
            <person name="Ng V."/>
            <person name="Clum A."/>
            <person name="Steindorff A."/>
            <person name="Ohm R."/>
            <person name="Martin F."/>
            <person name="Silar P."/>
            <person name="Natvig D."/>
            <person name="Lalanne C."/>
            <person name="Gautier V."/>
            <person name="Ament-velasquez S.L."/>
            <person name="Kruys A."/>
            <person name="Hutchinson M.I."/>
            <person name="Powell A.J."/>
            <person name="Barry K."/>
            <person name="Miller A.N."/>
            <person name="Grigoriev I.V."/>
            <person name="Debuchy R."/>
            <person name="Gladieux P."/>
            <person name="Thoren M.H."/>
            <person name="Johannesson H."/>
        </authorList>
    </citation>
    <scope>NUCLEOTIDE SEQUENCE</scope>
    <source>
        <strain evidence="4">CBS 232.78</strain>
    </source>
</reference>
<reference evidence="4" key="1">
    <citation type="journal article" date="2023" name="Mol. Phylogenet. Evol.">
        <title>Genome-scale phylogeny and comparative genomics of the fungal order Sordariales.</title>
        <authorList>
            <person name="Hensen N."/>
            <person name="Bonometti L."/>
            <person name="Westerberg I."/>
            <person name="Brannstrom I.O."/>
            <person name="Guillou S."/>
            <person name="Cros-Aarteil S."/>
            <person name="Calhoun S."/>
            <person name="Haridas S."/>
            <person name="Kuo A."/>
            <person name="Mondo S."/>
            <person name="Pangilinan J."/>
            <person name="Riley R."/>
            <person name="LaButti K."/>
            <person name="Andreopoulos B."/>
            <person name="Lipzen A."/>
            <person name="Chen C."/>
            <person name="Yan M."/>
            <person name="Daum C."/>
            <person name="Ng V."/>
            <person name="Clum A."/>
            <person name="Steindorff A."/>
            <person name="Ohm R.A."/>
            <person name="Martin F."/>
            <person name="Silar P."/>
            <person name="Natvig D.O."/>
            <person name="Lalanne C."/>
            <person name="Gautier V."/>
            <person name="Ament-Velasquez S.L."/>
            <person name="Kruys A."/>
            <person name="Hutchinson M.I."/>
            <person name="Powell A.J."/>
            <person name="Barry K."/>
            <person name="Miller A.N."/>
            <person name="Grigoriev I.V."/>
            <person name="Debuchy R."/>
            <person name="Gladieux P."/>
            <person name="Hiltunen Thoren M."/>
            <person name="Johannesson H."/>
        </authorList>
    </citation>
    <scope>NUCLEOTIDE SEQUENCE</scope>
    <source>
        <strain evidence="4">CBS 232.78</strain>
    </source>
</reference>
<evidence type="ECO:0000256" key="2">
    <source>
        <dbReference type="SAM" id="Phobius"/>
    </source>
</evidence>
<gene>
    <name evidence="4" type="ORF">B0H63DRAFT_560984</name>
</gene>
<accession>A0AAE0NGX7</accession>
<proteinExistence type="predicted"/>
<protein>
    <submittedName>
        <fullName evidence="4">Glycosyl transferase family 90-domain-containing protein</fullName>
    </submittedName>
</protein>
<feature type="domain" description="Glycosyl transferase CAP10" evidence="3">
    <location>
        <begin position="146"/>
        <end position="373"/>
    </location>
</feature>
<organism evidence="4 5">
    <name type="scientific">Podospora didyma</name>
    <dbReference type="NCBI Taxonomy" id="330526"/>
    <lineage>
        <taxon>Eukaryota</taxon>
        <taxon>Fungi</taxon>
        <taxon>Dikarya</taxon>
        <taxon>Ascomycota</taxon>
        <taxon>Pezizomycotina</taxon>
        <taxon>Sordariomycetes</taxon>
        <taxon>Sordariomycetidae</taxon>
        <taxon>Sordariales</taxon>
        <taxon>Podosporaceae</taxon>
        <taxon>Podospora</taxon>
    </lineage>
</organism>
<dbReference type="InterPro" id="IPR051091">
    <property type="entry name" value="O-Glucosyltr/Glycosyltrsf_90"/>
</dbReference>
<dbReference type="PANTHER" id="PTHR12203">
    <property type="entry name" value="KDEL LYS-ASP-GLU-LEU CONTAINING - RELATED"/>
    <property type="match status" value="1"/>
</dbReference>
<dbReference type="GO" id="GO:0016740">
    <property type="term" value="F:transferase activity"/>
    <property type="evidence" value="ECO:0007669"/>
    <property type="project" value="UniProtKB-KW"/>
</dbReference>